<name>A0A1G8V7W6_9ACTN</name>
<feature type="chain" id="PRO_5011638187" evidence="2">
    <location>
        <begin position="27"/>
        <end position="170"/>
    </location>
</feature>
<proteinExistence type="predicted"/>
<dbReference type="RefSeq" id="WP_090935628.1">
    <property type="nucleotide sequence ID" value="NZ_FNDJ01000011.1"/>
</dbReference>
<keyword evidence="1" id="KW-0472">Membrane</keyword>
<keyword evidence="1" id="KW-1133">Transmembrane helix</keyword>
<protein>
    <submittedName>
        <fullName evidence="3">Uncharacterized protein</fullName>
    </submittedName>
</protein>
<evidence type="ECO:0000313" key="4">
    <source>
        <dbReference type="Proteomes" id="UP000199202"/>
    </source>
</evidence>
<feature type="signal peptide" evidence="2">
    <location>
        <begin position="1"/>
        <end position="26"/>
    </location>
</feature>
<keyword evidence="2" id="KW-0732">Signal</keyword>
<dbReference type="AlphaFoldDB" id="A0A1G8V7W6"/>
<dbReference type="Proteomes" id="UP000199202">
    <property type="component" value="Unassembled WGS sequence"/>
</dbReference>
<dbReference type="OrthoDB" id="3529451at2"/>
<sequence length="170" mass="18442">MRTGFRLALATFPVGFALFLPSAAHAWPWPRPDAGDPFTMSVDDVACGTGRVAVRLHNQSRQPVYYSLKADSSSVSSGAIPARDTIVKHVPVHKGSNAEIEAYHVTDKQPEALIDSTIVDNDCPWGHRTGHLPFTGPPTDLMAKLATAGGLVVMGGILWWYGSIWPRRLP</sequence>
<evidence type="ECO:0000313" key="3">
    <source>
        <dbReference type="EMBL" id="SDJ62103.1"/>
    </source>
</evidence>
<accession>A0A1G8V7W6</accession>
<evidence type="ECO:0000256" key="1">
    <source>
        <dbReference type="SAM" id="Phobius"/>
    </source>
</evidence>
<keyword evidence="4" id="KW-1185">Reference proteome</keyword>
<dbReference type="EMBL" id="FNDJ01000011">
    <property type="protein sequence ID" value="SDJ62103.1"/>
    <property type="molecule type" value="Genomic_DNA"/>
</dbReference>
<gene>
    <name evidence="3" type="ORF">SAMN05421869_111226</name>
</gene>
<reference evidence="3 4" key="1">
    <citation type="submission" date="2016-10" db="EMBL/GenBank/DDBJ databases">
        <authorList>
            <person name="de Groot N.N."/>
        </authorList>
    </citation>
    <scope>NUCLEOTIDE SEQUENCE [LARGE SCALE GENOMIC DNA]</scope>
    <source>
        <strain evidence="3 4">CGMCC 4.6533</strain>
    </source>
</reference>
<keyword evidence="1" id="KW-0812">Transmembrane</keyword>
<organism evidence="3 4">
    <name type="scientific">Nonomuraea jiangxiensis</name>
    <dbReference type="NCBI Taxonomy" id="633440"/>
    <lineage>
        <taxon>Bacteria</taxon>
        <taxon>Bacillati</taxon>
        <taxon>Actinomycetota</taxon>
        <taxon>Actinomycetes</taxon>
        <taxon>Streptosporangiales</taxon>
        <taxon>Streptosporangiaceae</taxon>
        <taxon>Nonomuraea</taxon>
    </lineage>
</organism>
<feature type="transmembrane region" description="Helical" evidence="1">
    <location>
        <begin position="141"/>
        <end position="161"/>
    </location>
</feature>
<evidence type="ECO:0000256" key="2">
    <source>
        <dbReference type="SAM" id="SignalP"/>
    </source>
</evidence>